<evidence type="ECO:0000313" key="2">
    <source>
        <dbReference type="EMBL" id="KAL0927380.1"/>
    </source>
</evidence>
<dbReference type="EMBL" id="JANQDX010000002">
    <property type="protein sequence ID" value="KAL0927380.1"/>
    <property type="molecule type" value="Genomic_DNA"/>
</dbReference>
<evidence type="ECO:0000256" key="1">
    <source>
        <dbReference type="SAM" id="MobiDB-lite"/>
    </source>
</evidence>
<keyword evidence="3" id="KW-1185">Reference proteome</keyword>
<accession>A0ABD0VRS0</accession>
<name>A0ABD0VRS0_DENTH</name>
<feature type="compositionally biased region" description="Polar residues" evidence="1">
    <location>
        <begin position="151"/>
        <end position="173"/>
    </location>
</feature>
<dbReference type="AlphaFoldDB" id="A0ABD0VRS0"/>
<sequence>MAGSLAAPSTQHARRKAVVAEPPFQQLEDEELSNSSSPSLTNSSYSDYSLLNWLRIKILPVFGIIGCQTEKSSQPPSLHEALHLQLSMLAPRIFPVRLKNSNRQSYYPFEANLHHSSLRLLKSAPDRSSQPLILNPTKLQLQLIGFHKTRSFSQPSRPPTTTSRSARSEANYSPSLCEENDFTDLLHLPIPVSTHLADLLNKLQPSSWNP</sequence>
<protein>
    <submittedName>
        <fullName evidence="2">Uncharacterized protein</fullName>
    </submittedName>
</protein>
<proteinExistence type="predicted"/>
<feature type="region of interest" description="Disordered" evidence="1">
    <location>
        <begin position="1"/>
        <end position="42"/>
    </location>
</feature>
<evidence type="ECO:0000313" key="3">
    <source>
        <dbReference type="Proteomes" id="UP001552299"/>
    </source>
</evidence>
<feature type="compositionally biased region" description="Low complexity" evidence="1">
    <location>
        <begin position="33"/>
        <end position="42"/>
    </location>
</feature>
<gene>
    <name evidence="2" type="ORF">M5K25_001545</name>
</gene>
<comment type="caution">
    <text evidence="2">The sequence shown here is derived from an EMBL/GenBank/DDBJ whole genome shotgun (WGS) entry which is preliminary data.</text>
</comment>
<feature type="region of interest" description="Disordered" evidence="1">
    <location>
        <begin position="150"/>
        <end position="173"/>
    </location>
</feature>
<organism evidence="2 3">
    <name type="scientific">Dendrobium thyrsiflorum</name>
    <name type="common">Pinecone-like raceme dendrobium</name>
    <name type="synonym">Orchid</name>
    <dbReference type="NCBI Taxonomy" id="117978"/>
    <lineage>
        <taxon>Eukaryota</taxon>
        <taxon>Viridiplantae</taxon>
        <taxon>Streptophyta</taxon>
        <taxon>Embryophyta</taxon>
        <taxon>Tracheophyta</taxon>
        <taxon>Spermatophyta</taxon>
        <taxon>Magnoliopsida</taxon>
        <taxon>Liliopsida</taxon>
        <taxon>Asparagales</taxon>
        <taxon>Orchidaceae</taxon>
        <taxon>Epidendroideae</taxon>
        <taxon>Malaxideae</taxon>
        <taxon>Dendrobiinae</taxon>
        <taxon>Dendrobium</taxon>
    </lineage>
</organism>
<reference evidence="2 3" key="1">
    <citation type="journal article" date="2024" name="Plant Biotechnol. J.">
        <title>Dendrobium thyrsiflorum genome and its molecular insights into genes involved in important horticultural traits.</title>
        <authorList>
            <person name="Chen B."/>
            <person name="Wang J.Y."/>
            <person name="Zheng P.J."/>
            <person name="Li K.L."/>
            <person name="Liang Y.M."/>
            <person name="Chen X.F."/>
            <person name="Zhang C."/>
            <person name="Zhao X."/>
            <person name="He X."/>
            <person name="Zhang G.Q."/>
            <person name="Liu Z.J."/>
            <person name="Xu Q."/>
        </authorList>
    </citation>
    <scope>NUCLEOTIDE SEQUENCE [LARGE SCALE GENOMIC DNA]</scope>
    <source>
        <strain evidence="2">GZMU011</strain>
    </source>
</reference>
<dbReference type="Proteomes" id="UP001552299">
    <property type="component" value="Unassembled WGS sequence"/>
</dbReference>